<feature type="non-terminal residue" evidence="3">
    <location>
        <position position="85"/>
    </location>
</feature>
<dbReference type="Gene3D" id="3.40.920.10">
    <property type="entry name" value="Pyruvate-ferredoxin oxidoreductase, PFOR, domain III"/>
    <property type="match status" value="1"/>
</dbReference>
<dbReference type="PANTHER" id="PTHR42730:SF1">
    <property type="entry name" value="2-OXOGLUTARATE SYNTHASE SUBUNIT KORC"/>
    <property type="match status" value="1"/>
</dbReference>
<dbReference type="InterPro" id="IPR052554">
    <property type="entry name" value="2-oxoglutarate_synth_KorC"/>
</dbReference>
<dbReference type="Pfam" id="PF01558">
    <property type="entry name" value="POR"/>
    <property type="match status" value="1"/>
</dbReference>
<dbReference type="GO" id="GO:0016903">
    <property type="term" value="F:oxidoreductase activity, acting on the aldehyde or oxo group of donors"/>
    <property type="evidence" value="ECO:0007669"/>
    <property type="project" value="InterPro"/>
</dbReference>
<keyword evidence="1" id="KW-0560">Oxidoreductase</keyword>
<feature type="domain" description="Pyruvate/ketoisovalerate oxidoreductase catalytic" evidence="2">
    <location>
        <begin position="11"/>
        <end position="84"/>
    </location>
</feature>
<proteinExistence type="predicted"/>
<gene>
    <name evidence="3" type="ORF">S06H3_20588</name>
</gene>
<dbReference type="InterPro" id="IPR002869">
    <property type="entry name" value="Pyrv_flavodox_OxRed_cen"/>
</dbReference>
<reference evidence="3" key="1">
    <citation type="journal article" date="2014" name="Front. Microbiol.">
        <title>High frequency of phylogenetically diverse reductive dehalogenase-homologous genes in deep subseafloor sedimentary metagenomes.</title>
        <authorList>
            <person name="Kawai M."/>
            <person name="Futagami T."/>
            <person name="Toyoda A."/>
            <person name="Takaki Y."/>
            <person name="Nishi S."/>
            <person name="Hori S."/>
            <person name="Arai W."/>
            <person name="Tsubouchi T."/>
            <person name="Morono Y."/>
            <person name="Uchiyama I."/>
            <person name="Ito T."/>
            <person name="Fujiyama A."/>
            <person name="Inagaki F."/>
            <person name="Takami H."/>
        </authorList>
    </citation>
    <scope>NUCLEOTIDE SEQUENCE</scope>
    <source>
        <strain evidence="3">Expedition CK06-06</strain>
    </source>
</reference>
<evidence type="ECO:0000256" key="1">
    <source>
        <dbReference type="ARBA" id="ARBA00023002"/>
    </source>
</evidence>
<dbReference type="InterPro" id="IPR019752">
    <property type="entry name" value="Pyrv/ketoisovalerate_OxRed_cat"/>
</dbReference>
<organism evidence="3">
    <name type="scientific">marine sediment metagenome</name>
    <dbReference type="NCBI Taxonomy" id="412755"/>
    <lineage>
        <taxon>unclassified sequences</taxon>
        <taxon>metagenomes</taxon>
        <taxon>ecological metagenomes</taxon>
    </lineage>
</organism>
<evidence type="ECO:0000313" key="3">
    <source>
        <dbReference type="EMBL" id="GAI15159.1"/>
    </source>
</evidence>
<accession>X1N954</accession>
<evidence type="ECO:0000259" key="2">
    <source>
        <dbReference type="Pfam" id="PF01558"/>
    </source>
</evidence>
<name>X1N954_9ZZZZ</name>
<sequence length="85" mass="9020">MIKEIRMSGRGGQGVILAGIILAEAAGLYEGKEVIHAQDYGGQVRGGAVRSDVLIGDPGEEIIYPVVINADILMVLSQEAADRWV</sequence>
<comment type="caution">
    <text evidence="3">The sequence shown here is derived from an EMBL/GenBank/DDBJ whole genome shotgun (WGS) entry which is preliminary data.</text>
</comment>
<dbReference type="AlphaFoldDB" id="X1N954"/>
<protein>
    <recommendedName>
        <fullName evidence="2">Pyruvate/ketoisovalerate oxidoreductase catalytic domain-containing protein</fullName>
    </recommendedName>
</protein>
<dbReference type="EMBL" id="BARV01010680">
    <property type="protein sequence ID" value="GAI15159.1"/>
    <property type="molecule type" value="Genomic_DNA"/>
</dbReference>
<dbReference type="PANTHER" id="PTHR42730">
    <property type="entry name" value="2-OXOGLUTARATE SYNTHASE SUBUNIT KORC"/>
    <property type="match status" value="1"/>
</dbReference>
<dbReference type="SUPFAM" id="SSF53323">
    <property type="entry name" value="Pyruvate-ferredoxin oxidoreductase, PFOR, domain III"/>
    <property type="match status" value="1"/>
</dbReference>